<accession>A0A077NG24</accession>
<name>A0A077NG24_XENBV</name>
<dbReference type="AlphaFoldDB" id="A0A077NG24"/>
<dbReference type="RefSeq" id="WP_038217968.1">
    <property type="nucleotide sequence ID" value="NZ_CAWLWN010000217.1"/>
</dbReference>
<organism evidence="1">
    <name type="scientific">Xenorhabdus bovienii str. puntauvense</name>
    <dbReference type="NCBI Taxonomy" id="1398201"/>
    <lineage>
        <taxon>Bacteria</taxon>
        <taxon>Pseudomonadati</taxon>
        <taxon>Pseudomonadota</taxon>
        <taxon>Gammaproteobacteria</taxon>
        <taxon>Enterobacterales</taxon>
        <taxon>Morganellaceae</taxon>
        <taxon>Xenorhabdus</taxon>
    </lineage>
</organism>
<dbReference type="Pfam" id="PF06891">
    <property type="entry name" value="P2_Phage_GpR"/>
    <property type="match status" value="1"/>
</dbReference>
<dbReference type="InterPro" id="IPR009678">
    <property type="entry name" value="Phage_tail_completion_R"/>
</dbReference>
<dbReference type="Proteomes" id="UP000028511">
    <property type="component" value="Unassembled WGS sequence"/>
</dbReference>
<protein>
    <submittedName>
        <fullName evidence="1">p2 phage tail completion protein R</fullName>
    </submittedName>
</protein>
<comment type="caution">
    <text evidence="1">The sequence shown here is derived from an EMBL/GenBank/DDBJ whole genome shotgun (WGS) entry which is preliminary data.</text>
</comment>
<dbReference type="HOGENOM" id="CLU_122706_0_0_6"/>
<reference evidence="1" key="1">
    <citation type="submission" date="2013-07" db="EMBL/GenBank/DDBJ databases">
        <title>Sub-species coevolution in mutualistic symbiosis.</title>
        <authorList>
            <person name="Murfin K."/>
            <person name="Klassen J."/>
            <person name="Lee M."/>
            <person name="Forst S."/>
            <person name="Stock P."/>
            <person name="Goodrich-Blair H."/>
        </authorList>
    </citation>
    <scope>NUCLEOTIDE SEQUENCE [LARGE SCALE GENOMIC DNA]</scope>
    <source>
        <strain evidence="1">Puntauvense</strain>
    </source>
</reference>
<dbReference type="EMBL" id="CBSW010000174">
    <property type="protein sequence ID" value="CDG97333.1"/>
    <property type="molecule type" value="Genomic_DNA"/>
</dbReference>
<proteinExistence type="predicted"/>
<gene>
    <name evidence="1" type="ORF">XBP1_2550005</name>
</gene>
<evidence type="ECO:0000313" key="1">
    <source>
        <dbReference type="EMBL" id="CDG97333.1"/>
    </source>
</evidence>
<sequence length="151" mass="17183">MLKPNLLREMIVKHEPFFNQNPDRLEVFITKGNLIATGSGSASFLYQYQLEVLALDYPHPLDNLSIPILAWARLHQPDLLFNPDRRREGFRFEVDLLSNDTADILFTLPTSERVIVDRVNGKLTPTHIDEPPPDSRSLAVWDVLLGHEGAV</sequence>